<dbReference type="RefSeq" id="WP_017575612.1">
    <property type="nucleotide sequence ID" value="NZ_BMXL01000004.1"/>
</dbReference>
<evidence type="ECO:0000256" key="1">
    <source>
        <dbReference type="SAM" id="MobiDB-lite"/>
    </source>
</evidence>
<name>A0A919CGL7_9ACTN</name>
<dbReference type="EMBL" id="BMXL01000004">
    <property type="protein sequence ID" value="GHD20181.1"/>
    <property type="molecule type" value="Genomic_DNA"/>
</dbReference>
<feature type="compositionally biased region" description="Basic and acidic residues" evidence="1">
    <location>
        <begin position="1"/>
        <end position="10"/>
    </location>
</feature>
<proteinExistence type="predicted"/>
<evidence type="ECO:0000313" key="3">
    <source>
        <dbReference type="Proteomes" id="UP000654947"/>
    </source>
</evidence>
<reference evidence="2 3" key="1">
    <citation type="journal article" date="2014" name="Int. J. Syst. Evol. Microbiol.">
        <title>Complete genome sequence of Corynebacterium casei LMG S-19264T (=DSM 44701T), isolated from a smear-ripened cheese.</title>
        <authorList>
            <consortium name="US DOE Joint Genome Institute (JGI-PGF)"/>
            <person name="Walter F."/>
            <person name="Albersmeier A."/>
            <person name="Kalinowski J."/>
            <person name="Ruckert C."/>
        </authorList>
    </citation>
    <scope>NUCLEOTIDE SEQUENCE [LARGE SCALE GENOMIC DNA]</scope>
    <source>
        <strain evidence="2 3">KCTC 19473</strain>
    </source>
</reference>
<gene>
    <name evidence="2" type="ORF">GCM10007147_11920</name>
</gene>
<comment type="caution">
    <text evidence="2">The sequence shown here is derived from an EMBL/GenBank/DDBJ whole genome shotgun (WGS) entry which is preliminary data.</text>
</comment>
<feature type="compositionally biased region" description="Basic and acidic residues" evidence="1">
    <location>
        <begin position="70"/>
        <end position="95"/>
    </location>
</feature>
<keyword evidence="3" id="KW-1185">Reference proteome</keyword>
<sequence length="95" mass="10792">MSHQEPHSPEDPINAEAQDWDEAGVPEQEDTTEDEALPGDREDPTFLEEEYESSTEERDPLDEAFTGEEPEAREAKALHQEEQLRQEDEGGRPGE</sequence>
<feature type="region of interest" description="Disordered" evidence="1">
    <location>
        <begin position="1"/>
        <end position="95"/>
    </location>
</feature>
<protein>
    <recommendedName>
        <fullName evidence="4">DUF5709 domain-containing protein</fullName>
    </recommendedName>
</protein>
<evidence type="ECO:0000313" key="2">
    <source>
        <dbReference type="EMBL" id="GHD20181.1"/>
    </source>
</evidence>
<accession>A0A919CGL7</accession>
<evidence type="ECO:0008006" key="4">
    <source>
        <dbReference type="Google" id="ProtNLM"/>
    </source>
</evidence>
<feature type="compositionally biased region" description="Acidic residues" evidence="1">
    <location>
        <begin position="18"/>
        <end position="37"/>
    </location>
</feature>
<dbReference type="AlphaFoldDB" id="A0A919CGL7"/>
<feature type="compositionally biased region" description="Acidic residues" evidence="1">
    <location>
        <begin position="45"/>
        <end position="69"/>
    </location>
</feature>
<dbReference type="Proteomes" id="UP000654947">
    <property type="component" value="Unassembled WGS sequence"/>
</dbReference>
<organism evidence="2 3">
    <name type="scientific">Nocardiopsis kunsanensis</name>
    <dbReference type="NCBI Taxonomy" id="141693"/>
    <lineage>
        <taxon>Bacteria</taxon>
        <taxon>Bacillati</taxon>
        <taxon>Actinomycetota</taxon>
        <taxon>Actinomycetes</taxon>
        <taxon>Streptosporangiales</taxon>
        <taxon>Nocardiopsidaceae</taxon>
        <taxon>Nocardiopsis</taxon>
    </lineage>
</organism>